<organism evidence="2 3">
    <name type="scientific">Trifolium medium</name>
    <dbReference type="NCBI Taxonomy" id="97028"/>
    <lineage>
        <taxon>Eukaryota</taxon>
        <taxon>Viridiplantae</taxon>
        <taxon>Streptophyta</taxon>
        <taxon>Embryophyta</taxon>
        <taxon>Tracheophyta</taxon>
        <taxon>Spermatophyta</taxon>
        <taxon>Magnoliopsida</taxon>
        <taxon>eudicotyledons</taxon>
        <taxon>Gunneridae</taxon>
        <taxon>Pentapetalae</taxon>
        <taxon>rosids</taxon>
        <taxon>fabids</taxon>
        <taxon>Fabales</taxon>
        <taxon>Fabaceae</taxon>
        <taxon>Papilionoideae</taxon>
        <taxon>50 kb inversion clade</taxon>
        <taxon>NPAAA clade</taxon>
        <taxon>Hologalegina</taxon>
        <taxon>IRL clade</taxon>
        <taxon>Trifolieae</taxon>
        <taxon>Trifolium</taxon>
    </lineage>
</organism>
<reference evidence="2 3" key="1">
    <citation type="journal article" date="2018" name="Front. Plant Sci.">
        <title>Red Clover (Trifolium pratense) and Zigzag Clover (T. medium) - A Picture of Genomic Similarities and Differences.</title>
        <authorList>
            <person name="Dluhosova J."/>
            <person name="Istvanek J."/>
            <person name="Nedelnik J."/>
            <person name="Repkova J."/>
        </authorList>
    </citation>
    <scope>NUCLEOTIDE SEQUENCE [LARGE SCALE GENOMIC DNA]</scope>
    <source>
        <strain evidence="3">cv. 10/8</strain>
        <tissue evidence="2">Leaf</tissue>
    </source>
</reference>
<accession>A0A392M2W3</accession>
<dbReference type="AlphaFoldDB" id="A0A392M2W3"/>
<keyword evidence="3" id="KW-1185">Reference proteome</keyword>
<dbReference type="EMBL" id="LXQA010002518">
    <property type="protein sequence ID" value="MCH81605.1"/>
    <property type="molecule type" value="Genomic_DNA"/>
</dbReference>
<evidence type="ECO:0000256" key="1">
    <source>
        <dbReference type="SAM" id="MobiDB-lite"/>
    </source>
</evidence>
<dbReference type="Proteomes" id="UP000265520">
    <property type="component" value="Unassembled WGS sequence"/>
</dbReference>
<dbReference type="PANTHER" id="PTHR34544:SF1">
    <property type="entry name" value="OS04G0438300 PROTEIN"/>
    <property type="match status" value="1"/>
</dbReference>
<dbReference type="PANTHER" id="PTHR34544">
    <property type="entry name" value="OSJNBA0006B20.18 PROTEIN"/>
    <property type="match status" value="1"/>
</dbReference>
<name>A0A392M2W3_9FABA</name>
<feature type="region of interest" description="Disordered" evidence="1">
    <location>
        <begin position="99"/>
        <end position="129"/>
    </location>
</feature>
<comment type="caution">
    <text evidence="2">The sequence shown here is derived from an EMBL/GenBank/DDBJ whole genome shotgun (WGS) entry which is preliminary data.</text>
</comment>
<protein>
    <submittedName>
        <fullName evidence="2">Uncharacterized protein</fullName>
    </submittedName>
</protein>
<evidence type="ECO:0000313" key="3">
    <source>
        <dbReference type="Proteomes" id="UP000265520"/>
    </source>
</evidence>
<feature type="compositionally biased region" description="Acidic residues" evidence="1">
    <location>
        <begin position="116"/>
        <end position="129"/>
    </location>
</feature>
<proteinExistence type="predicted"/>
<sequence length="212" mass="24089">MDLIKASSSLQPWRIPSSPPLLTISRSRNSFYAPLRSTIKFSSQFCTFPYTSINPLGILHSKKKNSDSEPVLEPTIVQEISSDEEEEVDDDEEFEYETEMDEEFENDSDGGSGGEYYDEEEGYEEEEEDSVLYLMERNLLLSPVAPSLLKKSGSPAMEDVEAFSKTYRAKLDEAELAKFVPENLSLEVPFQASYCILSYVGGRDIIRDYHDE</sequence>
<feature type="compositionally biased region" description="Acidic residues" evidence="1">
    <location>
        <begin position="99"/>
        <end position="108"/>
    </location>
</feature>
<gene>
    <name evidence="2" type="ORF">A2U01_0002396</name>
</gene>
<evidence type="ECO:0000313" key="2">
    <source>
        <dbReference type="EMBL" id="MCH81605.1"/>
    </source>
</evidence>